<keyword evidence="3" id="KW-1185">Reference proteome</keyword>
<reference evidence="2 3" key="1">
    <citation type="submission" date="2018-02" db="EMBL/GenBank/DDBJ databases">
        <title>The genomes of Aspergillus section Nigri reveals drivers in fungal speciation.</title>
        <authorList>
            <consortium name="DOE Joint Genome Institute"/>
            <person name="Vesth T.C."/>
            <person name="Nybo J."/>
            <person name="Theobald S."/>
            <person name="Brandl J."/>
            <person name="Frisvad J.C."/>
            <person name="Nielsen K.F."/>
            <person name="Lyhne E.K."/>
            <person name="Kogle M.E."/>
            <person name="Kuo A."/>
            <person name="Riley R."/>
            <person name="Clum A."/>
            <person name="Nolan M."/>
            <person name="Lipzen A."/>
            <person name="Salamov A."/>
            <person name="Henrissat B."/>
            <person name="Wiebenga A."/>
            <person name="De vries R.P."/>
            <person name="Grigoriev I.V."/>
            <person name="Mortensen U.H."/>
            <person name="Andersen M.R."/>
            <person name="Baker S.E."/>
        </authorList>
    </citation>
    <scope>NUCLEOTIDE SEQUENCE [LARGE SCALE GENOMIC DNA]</scope>
    <source>
        <strain evidence="2 3">CBS 101889</strain>
    </source>
</reference>
<evidence type="ECO:0000256" key="1">
    <source>
        <dbReference type="SAM" id="MobiDB-lite"/>
    </source>
</evidence>
<feature type="compositionally biased region" description="Gly residues" evidence="1">
    <location>
        <begin position="40"/>
        <end position="54"/>
    </location>
</feature>
<dbReference type="GeneID" id="37201587"/>
<feature type="region of interest" description="Disordered" evidence="1">
    <location>
        <begin position="187"/>
        <end position="223"/>
    </location>
</feature>
<proteinExistence type="predicted"/>
<dbReference type="Proteomes" id="UP000248961">
    <property type="component" value="Unassembled WGS sequence"/>
</dbReference>
<organism evidence="2 3">
    <name type="scientific">Aspergillus homomorphus (strain CBS 101889)</name>
    <dbReference type="NCBI Taxonomy" id="1450537"/>
    <lineage>
        <taxon>Eukaryota</taxon>
        <taxon>Fungi</taxon>
        <taxon>Dikarya</taxon>
        <taxon>Ascomycota</taxon>
        <taxon>Pezizomycotina</taxon>
        <taxon>Eurotiomycetes</taxon>
        <taxon>Eurotiomycetidae</taxon>
        <taxon>Eurotiales</taxon>
        <taxon>Aspergillaceae</taxon>
        <taxon>Aspergillus</taxon>
        <taxon>Aspergillus subgen. Circumdati</taxon>
    </lineage>
</organism>
<gene>
    <name evidence="2" type="ORF">BO97DRAFT_428524</name>
</gene>
<evidence type="ECO:0000313" key="3">
    <source>
        <dbReference type="Proteomes" id="UP000248961"/>
    </source>
</evidence>
<protein>
    <submittedName>
        <fullName evidence="2">Uncharacterized protein</fullName>
    </submittedName>
</protein>
<feature type="region of interest" description="Disordered" evidence="1">
    <location>
        <begin position="33"/>
        <end position="56"/>
    </location>
</feature>
<accession>A0A395HMZ4</accession>
<dbReference type="VEuPathDB" id="FungiDB:BO97DRAFT_428524"/>
<dbReference type="AlphaFoldDB" id="A0A395HMZ4"/>
<dbReference type="EMBL" id="KZ824317">
    <property type="protein sequence ID" value="RAL08218.1"/>
    <property type="molecule type" value="Genomic_DNA"/>
</dbReference>
<evidence type="ECO:0000313" key="2">
    <source>
        <dbReference type="EMBL" id="RAL08218.1"/>
    </source>
</evidence>
<dbReference type="RefSeq" id="XP_025547372.1">
    <property type="nucleotide sequence ID" value="XM_025697298.1"/>
</dbReference>
<name>A0A395HMZ4_ASPHC</name>
<dbReference type="STRING" id="1450537.A0A395HMZ4"/>
<sequence length="294" mass="31456">MAANPRSTPSSPRCRCAVPVLWNNMAARKRRAASWKQSQLGGGGGGGAGAGAGEGSCDDAVKRSGDVVMMDAPLLVEATITITTGGGGIAEMDTDMDMVESFTSGVMFYRDKDVKLAEGAQFVWSAQGSFQDVKVEELGGTWVMVPLAAAALNPVPARRGAGSYGGASRMEQLEGLMVKFFDEDGQGRGTQCDRVPVQQRHECRSEPRSSGGGPTQRRGSSGAARRLRCRGIIDAFSAHAASFYVIFHRPAEMLHVHPLCNFDPAMLETTTVSYKVAKDRRGMSISLKFRSSRK</sequence>